<keyword evidence="9" id="KW-0966">Cell projection</keyword>
<dbReference type="HOGENOM" id="CLU_112703_1_0_1"/>
<evidence type="ECO:0000256" key="6">
    <source>
        <dbReference type="ARBA" id="ARBA00023054"/>
    </source>
</evidence>
<dbReference type="AlphaFoldDB" id="F0X1Z2"/>
<dbReference type="SMART" id="SM00365">
    <property type="entry name" value="LRR_SD22"/>
    <property type="match status" value="2"/>
</dbReference>
<keyword evidence="8" id="KW-0206">Cytoskeleton</keyword>
<evidence type="ECO:0000256" key="2">
    <source>
        <dbReference type="ARBA" id="ARBA00022490"/>
    </source>
</evidence>
<evidence type="ECO:0000256" key="9">
    <source>
        <dbReference type="ARBA" id="ARBA00023273"/>
    </source>
</evidence>
<proteinExistence type="inferred from homology"/>
<dbReference type="SUPFAM" id="SSF52075">
    <property type="entry name" value="Outer arm dynein light chain 1"/>
    <property type="match status" value="1"/>
</dbReference>
<keyword evidence="3" id="KW-0433">Leucine-rich repeat</keyword>
<reference evidence="12" key="2">
    <citation type="submission" date="2011-02" db="EMBL/GenBank/DDBJ databases">
        <authorList>
            <person name="MacLean D."/>
        </authorList>
    </citation>
    <scope>NUCLEOTIDE SEQUENCE</scope>
</reference>
<evidence type="ECO:0000256" key="10">
    <source>
        <dbReference type="ARBA" id="ARBA00038378"/>
    </source>
</evidence>
<comment type="subcellular location">
    <subcellularLocation>
        <location evidence="1">Cytoplasm</location>
        <location evidence="1">Cytoskeleton</location>
        <location evidence="1">Flagellum axoneme</location>
    </subcellularLocation>
</comment>
<dbReference type="PROSITE" id="PS51450">
    <property type="entry name" value="LRR"/>
    <property type="match status" value="1"/>
</dbReference>
<dbReference type="Gene3D" id="3.80.10.10">
    <property type="entry name" value="Ribonuclease Inhibitor"/>
    <property type="match status" value="1"/>
</dbReference>
<keyword evidence="4" id="KW-0677">Repeat</keyword>
<evidence type="ECO:0000256" key="8">
    <source>
        <dbReference type="ARBA" id="ARBA00023212"/>
    </source>
</evidence>
<comment type="similarity">
    <text evidence="10">Belongs to the DRC3 family.</text>
</comment>
<gene>
    <name evidence="12" type="primary">AlNc14C739G12471</name>
    <name evidence="12" type="ORF">ALNC14_139950</name>
</gene>
<organism evidence="12">
    <name type="scientific">Albugo laibachii Nc14</name>
    <dbReference type="NCBI Taxonomy" id="890382"/>
    <lineage>
        <taxon>Eukaryota</taxon>
        <taxon>Sar</taxon>
        <taxon>Stramenopiles</taxon>
        <taxon>Oomycota</taxon>
        <taxon>Peronosporomycetes</taxon>
        <taxon>Albuginales</taxon>
        <taxon>Albuginaceae</taxon>
        <taxon>Albugo</taxon>
    </lineage>
</organism>
<evidence type="ECO:0000256" key="3">
    <source>
        <dbReference type="ARBA" id="ARBA00022614"/>
    </source>
</evidence>
<keyword evidence="7" id="KW-0969">Cilium</keyword>
<evidence type="ECO:0000313" key="12">
    <source>
        <dbReference type="EMBL" id="CCA27851.1"/>
    </source>
</evidence>
<evidence type="ECO:0000256" key="5">
    <source>
        <dbReference type="ARBA" id="ARBA00022846"/>
    </source>
</evidence>
<reference evidence="12" key="1">
    <citation type="journal article" date="2011" name="PLoS Biol.">
        <title>Gene gain and loss during evolution of obligate parasitism in the white rust pathogen of Arabidopsis thaliana.</title>
        <authorList>
            <person name="Kemen E."/>
            <person name="Gardiner A."/>
            <person name="Schultz-Larsen T."/>
            <person name="Kemen A.C."/>
            <person name="Balmuth A.L."/>
            <person name="Robert-Seilaniantz A."/>
            <person name="Bailey K."/>
            <person name="Holub E."/>
            <person name="Studholme D.J."/>
            <person name="Maclean D."/>
            <person name="Jones J.D."/>
        </authorList>
    </citation>
    <scope>NUCLEOTIDE SEQUENCE</scope>
</reference>
<dbReference type="GO" id="GO:0005929">
    <property type="term" value="C:cilium"/>
    <property type="evidence" value="ECO:0007669"/>
    <property type="project" value="TreeGrafter"/>
</dbReference>
<dbReference type="InterPro" id="IPR001611">
    <property type="entry name" value="Leu-rich_rpt"/>
</dbReference>
<evidence type="ECO:0000256" key="1">
    <source>
        <dbReference type="ARBA" id="ARBA00004611"/>
    </source>
</evidence>
<keyword evidence="5" id="KW-0282">Flagellum</keyword>
<accession>F0X1Z2</accession>
<evidence type="ECO:0000256" key="7">
    <source>
        <dbReference type="ARBA" id="ARBA00023069"/>
    </source>
</evidence>
<dbReference type="EMBL" id="FR824696">
    <property type="protein sequence ID" value="CCA27851.1"/>
    <property type="molecule type" value="Genomic_DNA"/>
</dbReference>
<dbReference type="InterPro" id="IPR050576">
    <property type="entry name" value="Cilia_flagella_integrity"/>
</dbReference>
<name>F0X1Z2_9STRA</name>
<sequence>MHRMGVRNQEIAIIHNEPIQKPALVDAYRITSDAIHESLRKIDFDKLQSLSRSFQKIVKIDNLDQFSSLIRLQLDKNILQEISSIPHFTRLQWPDLSYSNITSIKVLLTLVNLTDLRLFSNQITRLDNLDTLQKLHVGPYLLKG</sequence>
<evidence type="ECO:0000256" key="4">
    <source>
        <dbReference type="ARBA" id="ARBA00022737"/>
    </source>
</evidence>
<evidence type="ECO:0000256" key="11">
    <source>
        <dbReference type="ARBA" id="ARBA00040950"/>
    </source>
</evidence>
<protein>
    <recommendedName>
        <fullName evidence="11">Dynein regulatory complex subunit 3</fullName>
    </recommendedName>
</protein>
<dbReference type="PANTHER" id="PTHR45973">
    <property type="entry name" value="PROTEIN PHOSPHATASE 1 REGULATORY SUBUNIT SDS22-RELATED"/>
    <property type="match status" value="1"/>
</dbReference>
<dbReference type="PANTHER" id="PTHR45973:SF12">
    <property type="entry name" value="DYNEIN REGULATORY COMPLEX SUBUNIT 3"/>
    <property type="match status" value="1"/>
</dbReference>
<keyword evidence="2" id="KW-0963">Cytoplasm</keyword>
<dbReference type="InterPro" id="IPR032675">
    <property type="entry name" value="LRR_dom_sf"/>
</dbReference>
<keyword evidence="6" id="KW-0175">Coiled coil</keyword>